<accession>A0A843U9R2</accession>
<evidence type="ECO:0000256" key="4">
    <source>
        <dbReference type="SAM" id="MobiDB-lite"/>
    </source>
</evidence>
<dbReference type="GO" id="GO:0003723">
    <property type="term" value="F:RNA binding"/>
    <property type="evidence" value="ECO:0007669"/>
    <property type="project" value="UniProtKB-UniRule"/>
</dbReference>
<dbReference type="InterPro" id="IPR035979">
    <property type="entry name" value="RBD_domain_sf"/>
</dbReference>
<dbReference type="PROSITE" id="PS50102">
    <property type="entry name" value="RRM"/>
    <property type="match status" value="2"/>
</dbReference>
<organism evidence="6 7">
    <name type="scientific">Colocasia esculenta</name>
    <name type="common">Wild taro</name>
    <name type="synonym">Arum esculentum</name>
    <dbReference type="NCBI Taxonomy" id="4460"/>
    <lineage>
        <taxon>Eukaryota</taxon>
        <taxon>Viridiplantae</taxon>
        <taxon>Streptophyta</taxon>
        <taxon>Embryophyta</taxon>
        <taxon>Tracheophyta</taxon>
        <taxon>Spermatophyta</taxon>
        <taxon>Magnoliopsida</taxon>
        <taxon>Liliopsida</taxon>
        <taxon>Araceae</taxon>
        <taxon>Aroideae</taxon>
        <taxon>Colocasieae</taxon>
        <taxon>Colocasia</taxon>
    </lineage>
</organism>
<dbReference type="GO" id="GO:0000785">
    <property type="term" value="C:chromatin"/>
    <property type="evidence" value="ECO:0007669"/>
    <property type="project" value="TreeGrafter"/>
</dbReference>
<dbReference type="GO" id="GO:0010468">
    <property type="term" value="P:regulation of gene expression"/>
    <property type="evidence" value="ECO:0007669"/>
    <property type="project" value="TreeGrafter"/>
</dbReference>
<evidence type="ECO:0000256" key="1">
    <source>
        <dbReference type="ARBA" id="ARBA00004123"/>
    </source>
</evidence>
<feature type="compositionally biased region" description="Acidic residues" evidence="4">
    <location>
        <begin position="15"/>
        <end position="42"/>
    </location>
</feature>
<evidence type="ECO:0000256" key="3">
    <source>
        <dbReference type="PROSITE-ProRule" id="PRU00176"/>
    </source>
</evidence>
<reference evidence="6" key="1">
    <citation type="submission" date="2017-07" db="EMBL/GenBank/DDBJ databases">
        <title>Taro Niue Genome Assembly and Annotation.</title>
        <authorList>
            <person name="Atibalentja N."/>
            <person name="Keating K."/>
            <person name="Fields C.J."/>
        </authorList>
    </citation>
    <scope>NUCLEOTIDE SEQUENCE</scope>
    <source>
        <strain evidence="6">Niue_2</strain>
        <tissue evidence="6">Leaf</tissue>
    </source>
</reference>
<feature type="domain" description="RRM" evidence="5">
    <location>
        <begin position="96"/>
        <end position="169"/>
    </location>
</feature>
<feature type="compositionally biased region" description="Gly residues" evidence="4">
    <location>
        <begin position="362"/>
        <end position="374"/>
    </location>
</feature>
<keyword evidence="7" id="KW-1185">Reference proteome</keyword>
<dbReference type="SMART" id="SM00360">
    <property type="entry name" value="RRM"/>
    <property type="match status" value="2"/>
</dbReference>
<proteinExistence type="predicted"/>
<dbReference type="SUPFAM" id="SSF54928">
    <property type="entry name" value="RNA-binding domain, RBD"/>
    <property type="match status" value="2"/>
</dbReference>
<feature type="region of interest" description="Disordered" evidence="4">
    <location>
        <begin position="362"/>
        <end position="384"/>
    </location>
</feature>
<dbReference type="PANTHER" id="PTHR48033:SF10">
    <property type="entry name" value="RNA-BINDING PROTEIN SQUID"/>
    <property type="match status" value="1"/>
</dbReference>
<comment type="caution">
    <text evidence="6">The sequence shown here is derived from an EMBL/GenBank/DDBJ whole genome shotgun (WGS) entry which is preliminary data.</text>
</comment>
<evidence type="ECO:0000313" key="6">
    <source>
        <dbReference type="EMBL" id="MQL80225.1"/>
    </source>
</evidence>
<feature type="domain" description="RRM" evidence="5">
    <location>
        <begin position="182"/>
        <end position="260"/>
    </location>
</feature>
<evidence type="ECO:0000313" key="7">
    <source>
        <dbReference type="Proteomes" id="UP000652761"/>
    </source>
</evidence>
<evidence type="ECO:0000259" key="5">
    <source>
        <dbReference type="PROSITE" id="PS50102"/>
    </source>
</evidence>
<dbReference type="PANTHER" id="PTHR48033">
    <property type="entry name" value="RNA-BINDING (RRM/RBD/RNP MOTIFS) FAMILY PROTEIN"/>
    <property type="match status" value="1"/>
</dbReference>
<dbReference type="Pfam" id="PF00076">
    <property type="entry name" value="RRM_1"/>
    <property type="match status" value="2"/>
</dbReference>
<evidence type="ECO:0000256" key="2">
    <source>
        <dbReference type="ARBA" id="ARBA00023242"/>
    </source>
</evidence>
<dbReference type="InterPro" id="IPR000504">
    <property type="entry name" value="RRM_dom"/>
</dbReference>
<dbReference type="EMBL" id="NMUH01000496">
    <property type="protein sequence ID" value="MQL80225.1"/>
    <property type="molecule type" value="Genomic_DNA"/>
</dbReference>
<keyword evidence="2" id="KW-0539">Nucleus</keyword>
<gene>
    <name evidence="6" type="ORF">Taro_012685</name>
</gene>
<protein>
    <recommendedName>
        <fullName evidence="5">RRM domain-containing protein</fullName>
    </recommendedName>
</protein>
<dbReference type="GO" id="GO:0005654">
    <property type="term" value="C:nucleoplasm"/>
    <property type="evidence" value="ECO:0007669"/>
    <property type="project" value="TreeGrafter"/>
</dbReference>
<comment type="subcellular location">
    <subcellularLocation>
        <location evidence="1">Nucleus</location>
    </subcellularLocation>
</comment>
<dbReference type="InterPro" id="IPR012677">
    <property type="entry name" value="Nucleotide-bd_a/b_plait_sf"/>
</dbReference>
<keyword evidence="3" id="KW-0694">RNA-binding</keyword>
<feature type="region of interest" description="Disordered" evidence="4">
    <location>
        <begin position="1"/>
        <end position="86"/>
    </location>
</feature>
<name>A0A843U9R2_COLES</name>
<feature type="compositionally biased region" description="Low complexity" evidence="4">
    <location>
        <begin position="375"/>
        <end position="384"/>
    </location>
</feature>
<dbReference type="Gene3D" id="3.30.70.330">
    <property type="match status" value="2"/>
</dbReference>
<dbReference type="Proteomes" id="UP000652761">
    <property type="component" value="Unassembled WGS sequence"/>
</dbReference>
<dbReference type="AlphaFoldDB" id="A0A843U9R2"/>
<dbReference type="OrthoDB" id="1875751at2759"/>
<sequence length="384" mass="39987">MEAAAEDQNAVGGAEEYEYEEVVEEVEEEVEEVEEEVEEEEGVGGGGSQENGVDKVDSAGQETKQPVSSSSSEGLEQPSPEKECPFAGWKEDGLVLPFGTTISLGLDTFTKHFKKYGAITDSVIMKEKATGRPRGFGFITYADPSVVDKVLEDDHVIDGRTVEVKRTVPRETMASKGGSRTKKIFVGGLPTSLTEDEFQEYFSAYGKVVEHPIMLDHKTGRSRGFGFVTFESEDSVEEVISQGKMHTLGGKQVEIKKAEPKKPGGDSGMDRHGYGSAGGNAYGGFGGGAYGYGGGYRSGGAYGGRMAGPAGGYGRGYGYGGGFGYGMGYGPGYGGPMYGATGYGAGYGYGGAAYGGGYGSSSGGSGGGGGGSARYGGRYHPYGR</sequence>